<dbReference type="Gene3D" id="1.10.12.10">
    <property type="entry name" value="Lyase 2-enoyl-coa Hydratase, Chain A, domain 2"/>
    <property type="match status" value="1"/>
</dbReference>
<feature type="region of interest" description="Disordered" evidence="1">
    <location>
        <begin position="273"/>
        <end position="356"/>
    </location>
</feature>
<name>A0A023EXM9_TRIIF</name>
<accession>A0A023EXM9</accession>
<dbReference type="InterPro" id="IPR051053">
    <property type="entry name" value="ECH/Chromodomain_protein"/>
</dbReference>
<dbReference type="InterPro" id="IPR029045">
    <property type="entry name" value="ClpP/crotonase-like_dom_sf"/>
</dbReference>
<feature type="region of interest" description="Disordered" evidence="1">
    <location>
        <begin position="138"/>
        <end position="158"/>
    </location>
</feature>
<protein>
    <submittedName>
        <fullName evidence="2">Putative enoyl-coa hydratase/isomerase</fullName>
    </submittedName>
</protein>
<proteinExistence type="evidence at transcript level"/>
<feature type="compositionally biased region" description="Low complexity" evidence="1">
    <location>
        <begin position="469"/>
        <end position="479"/>
    </location>
</feature>
<evidence type="ECO:0000256" key="1">
    <source>
        <dbReference type="SAM" id="MobiDB-lite"/>
    </source>
</evidence>
<feature type="region of interest" description="Disordered" evidence="1">
    <location>
        <begin position="171"/>
        <end position="211"/>
    </location>
</feature>
<sequence length="768" mass="85087">VQHLKMNESYSPTEVSNDSGSYKIAESNGLSEVVTIQTHNSRPLLKLPRNKPMTNPIISPSDIAKEFLERVEKKRPHCPDGVDVCLAMTSPSQLRLPKLDPPASLPPMPKLPKLRDANKPSLDASELLSILEGGAETYYAEKPKPKSRSRGPRDLKIDPELEKSLALKQLMEFSHKRGRPKKDTENNNNISSSTAKPKKKEVKRGANRELHNLLQDEGAINMLYSIEKGETETKDRLLSSKRRKKKVLLKKAQEVEEALLGATNSTGVMLRHRTAERRKPSVESVDSEHSGREFTFASPAEASKIIRRHSSSSSYSSRGSSPHRTIVDFEKSPGTNNADIVSSSTLSPKKEEVKASPIKMSERAEKLIEMKCKELNLQPEHSTIIKQLIQDKKNGLKERLQSEFKNKFKAAIAATPLIPSRKEIQTKTITAGSSKHNDVTTKPIWKSVAEDWDTMDESDQEGKSHPQESNGNNTTNSSGLVDGDKLIQKNEVEKMPNVSLPKPLDSLVRRYKELTIERMDYVIYFNIAPTTTHLAQSLNAKVLSELSQALDHAEQCADVRVIVLTCLGDVFCNGVDLPSLLADDKDKRRLLAAEMAIALKEFVCKLSMVGKPVIVGVSGQTVGLGVVLLAYCDYVLSDETSTFLTPYPKLGCLPEGAATLALPHVIGHRMAASLLLGSTRLTSGEAEQCGLVTKVIPKQDLFNTLMQVAQNMSAQSPKSMESTKALLMHSLRTRLPNFLNTEVRLLEQTWSSDDCQARIKDLEVNPIF</sequence>
<feature type="compositionally biased region" description="Polar residues" evidence="1">
    <location>
        <begin position="8"/>
        <end position="20"/>
    </location>
</feature>
<dbReference type="Gene3D" id="3.90.226.10">
    <property type="entry name" value="2-enoyl-CoA Hydratase, Chain A, domain 1"/>
    <property type="match status" value="1"/>
</dbReference>
<evidence type="ECO:0000313" key="2">
    <source>
        <dbReference type="EMBL" id="JAC13721.1"/>
    </source>
</evidence>
<dbReference type="PANTHER" id="PTHR43684:SF11">
    <property type="entry name" value="CHROMO DOMAIN-CONTAINING PROTEIN"/>
    <property type="match status" value="1"/>
</dbReference>
<dbReference type="AlphaFoldDB" id="A0A023EXM9"/>
<feature type="compositionally biased region" description="Polar residues" evidence="1">
    <location>
        <begin position="186"/>
        <end position="195"/>
    </location>
</feature>
<feature type="region of interest" description="Disordered" evidence="1">
    <location>
        <begin position="1"/>
        <end position="20"/>
    </location>
</feature>
<dbReference type="InterPro" id="IPR001753">
    <property type="entry name" value="Enoyl-CoA_hydra/iso"/>
</dbReference>
<organism evidence="2">
    <name type="scientific">Triatoma infestans</name>
    <name type="common">Assassin bug</name>
    <dbReference type="NCBI Taxonomy" id="30076"/>
    <lineage>
        <taxon>Eukaryota</taxon>
        <taxon>Metazoa</taxon>
        <taxon>Ecdysozoa</taxon>
        <taxon>Arthropoda</taxon>
        <taxon>Hexapoda</taxon>
        <taxon>Insecta</taxon>
        <taxon>Pterygota</taxon>
        <taxon>Neoptera</taxon>
        <taxon>Paraneoptera</taxon>
        <taxon>Hemiptera</taxon>
        <taxon>Heteroptera</taxon>
        <taxon>Panheteroptera</taxon>
        <taxon>Cimicomorpha</taxon>
        <taxon>Reduviidae</taxon>
        <taxon>Triatominae</taxon>
        <taxon>Triatoma</taxon>
    </lineage>
</organism>
<dbReference type="GO" id="GO:0016853">
    <property type="term" value="F:isomerase activity"/>
    <property type="evidence" value="ECO:0007669"/>
    <property type="project" value="UniProtKB-KW"/>
</dbReference>
<dbReference type="CDD" id="cd06558">
    <property type="entry name" value="crotonase-like"/>
    <property type="match status" value="1"/>
</dbReference>
<feature type="non-terminal residue" evidence="2">
    <location>
        <position position="1"/>
    </location>
</feature>
<feature type="region of interest" description="Disordered" evidence="1">
    <location>
        <begin position="453"/>
        <end position="482"/>
    </location>
</feature>
<dbReference type="EMBL" id="GBBI01004991">
    <property type="protein sequence ID" value="JAC13721.1"/>
    <property type="molecule type" value="mRNA"/>
</dbReference>
<dbReference type="InterPro" id="IPR014748">
    <property type="entry name" value="Enoyl-CoA_hydra_C"/>
</dbReference>
<feature type="compositionally biased region" description="Pro residues" evidence="1">
    <location>
        <begin position="99"/>
        <end position="110"/>
    </location>
</feature>
<feature type="region of interest" description="Disordered" evidence="1">
    <location>
        <begin position="94"/>
        <end position="119"/>
    </location>
</feature>
<feature type="compositionally biased region" description="Polar residues" evidence="1">
    <location>
        <begin position="333"/>
        <end position="347"/>
    </location>
</feature>
<reference evidence="2" key="1">
    <citation type="journal article" date="2014" name="PLoS Negl. Trop. Dis.">
        <title>An updated insight into the Sialotranscriptome of Triatoma infestans: developmental stage and geographic variations.</title>
        <authorList>
            <person name="Schwarz A."/>
            <person name="Medrano-Mercado N."/>
            <person name="Schaub G.A."/>
            <person name="Struchiner C.J."/>
            <person name="Bargues M.D."/>
            <person name="Levy M.Z."/>
            <person name="Ribeiro J.M."/>
        </authorList>
    </citation>
    <scope>NUCLEOTIDE SEQUENCE</scope>
    <source>
        <strain evidence="2">Chile</strain>
        <tissue evidence="2">Salivary glands</tissue>
    </source>
</reference>
<keyword evidence="2" id="KW-0413">Isomerase</keyword>
<dbReference type="PANTHER" id="PTHR43684">
    <property type="match status" value="1"/>
</dbReference>
<feature type="compositionally biased region" description="Basic and acidic residues" evidence="1">
    <location>
        <begin position="277"/>
        <end position="292"/>
    </location>
</feature>
<dbReference type="SUPFAM" id="SSF52096">
    <property type="entry name" value="ClpP/crotonase"/>
    <property type="match status" value="1"/>
</dbReference>
<feature type="compositionally biased region" description="Low complexity" evidence="1">
    <location>
        <begin position="311"/>
        <end position="320"/>
    </location>
</feature>
<dbReference type="Pfam" id="PF00378">
    <property type="entry name" value="ECH_1"/>
    <property type="match status" value="1"/>
</dbReference>